<keyword evidence="2" id="KW-1185">Reference proteome</keyword>
<name>A0ACB5PRF7_9BACT</name>
<comment type="caution">
    <text evidence="1">The sequence shown here is derived from an EMBL/GenBank/DDBJ whole genome shotgun (WGS) entry which is preliminary data.</text>
</comment>
<organism evidence="1 2">
    <name type="scientific">Hymenobacter qilianensis</name>
    <dbReference type="NCBI Taxonomy" id="1385715"/>
    <lineage>
        <taxon>Bacteria</taxon>
        <taxon>Pseudomonadati</taxon>
        <taxon>Bacteroidota</taxon>
        <taxon>Cytophagia</taxon>
        <taxon>Cytophagales</taxon>
        <taxon>Hymenobacteraceae</taxon>
        <taxon>Hymenobacter</taxon>
    </lineage>
</organism>
<evidence type="ECO:0000313" key="2">
    <source>
        <dbReference type="Proteomes" id="UP000605392"/>
    </source>
</evidence>
<sequence length="65" mass="6920">MRATEGGAQLLGKGCYGRAIDKLCFPQHYAYSLAEGRLKGGVLSCQIQHANGCGRHKIGGQWAGE</sequence>
<proteinExistence type="predicted"/>
<gene>
    <name evidence="1" type="ORF">GCM10011375_19460</name>
</gene>
<dbReference type="EMBL" id="BMFN01000002">
    <property type="protein sequence ID" value="GGF64639.1"/>
    <property type="molecule type" value="Genomic_DNA"/>
</dbReference>
<accession>A0ACB5PRF7</accession>
<protein>
    <submittedName>
        <fullName evidence="1">Uncharacterized protein</fullName>
    </submittedName>
</protein>
<evidence type="ECO:0000313" key="1">
    <source>
        <dbReference type="EMBL" id="GGF64639.1"/>
    </source>
</evidence>
<dbReference type="Proteomes" id="UP000605392">
    <property type="component" value="Unassembled WGS sequence"/>
</dbReference>
<reference evidence="1 2" key="1">
    <citation type="journal article" date="2019" name="Int. J. Syst. Evol. Microbiol.">
        <title>The Global Catalogue of Microorganisms (GCM) 10K type strain sequencing project: providing services to taxonomists for standard genome sequencing and annotation.</title>
        <authorList>
            <consortium name="The Broad Institute Genomics Platform"/>
            <consortium name="The Broad Institute Genome Sequencing Center for Infectious Disease"/>
            <person name="Wu L."/>
            <person name="Ma J."/>
        </authorList>
    </citation>
    <scope>NUCLEOTIDE SEQUENCE [LARGE SCALE GENOMIC DNA]</scope>
    <source>
        <strain evidence="1 2">CGMCC 1.12720</strain>
    </source>
</reference>